<evidence type="ECO:0000313" key="2">
    <source>
        <dbReference type="Proteomes" id="UP001352852"/>
    </source>
</evidence>
<protein>
    <submittedName>
        <fullName evidence="1">Uncharacterized protein</fullName>
    </submittedName>
</protein>
<name>A0ABU7EY66_9TELE</name>
<keyword evidence="2" id="KW-1185">Reference proteome</keyword>
<comment type="caution">
    <text evidence="1">The sequence shown here is derived from an EMBL/GenBank/DDBJ whole genome shotgun (WGS) entry which is preliminary data.</text>
</comment>
<accession>A0ABU7EY66</accession>
<reference evidence="1 2" key="1">
    <citation type="submission" date="2021-06" db="EMBL/GenBank/DDBJ databases">
        <authorList>
            <person name="Palmer J.M."/>
        </authorList>
    </citation>
    <scope>NUCLEOTIDE SEQUENCE [LARGE SCALE GENOMIC DNA]</scope>
    <source>
        <strain evidence="1 2">CL_MEX2019</strain>
        <tissue evidence="1">Muscle</tissue>
    </source>
</reference>
<dbReference type="Proteomes" id="UP001352852">
    <property type="component" value="Unassembled WGS sequence"/>
</dbReference>
<proteinExistence type="predicted"/>
<evidence type="ECO:0000313" key="1">
    <source>
        <dbReference type="EMBL" id="MED6292143.1"/>
    </source>
</evidence>
<sequence>MARTKTTLIMLVARFNNQSMPSLQHPRVRFLRKLRCDPSIIGTHSLVPFLKNWEHQRILPLQLCFPGSPCVIEEDNVLSPGPQFHSQSIHSLGWFLFPLFE</sequence>
<gene>
    <name evidence="1" type="ORF">CHARACLAT_030621</name>
</gene>
<organism evidence="1 2">
    <name type="scientific">Characodon lateralis</name>
    <dbReference type="NCBI Taxonomy" id="208331"/>
    <lineage>
        <taxon>Eukaryota</taxon>
        <taxon>Metazoa</taxon>
        <taxon>Chordata</taxon>
        <taxon>Craniata</taxon>
        <taxon>Vertebrata</taxon>
        <taxon>Euteleostomi</taxon>
        <taxon>Actinopterygii</taxon>
        <taxon>Neopterygii</taxon>
        <taxon>Teleostei</taxon>
        <taxon>Neoteleostei</taxon>
        <taxon>Acanthomorphata</taxon>
        <taxon>Ovalentaria</taxon>
        <taxon>Atherinomorphae</taxon>
        <taxon>Cyprinodontiformes</taxon>
        <taxon>Goodeidae</taxon>
        <taxon>Characodon</taxon>
    </lineage>
</organism>
<dbReference type="EMBL" id="JAHUTJ010070238">
    <property type="protein sequence ID" value="MED6292143.1"/>
    <property type="molecule type" value="Genomic_DNA"/>
</dbReference>